<organism evidence="2 3">
    <name type="scientific">Paenibacillus whitsoniae</name>
    <dbReference type="NCBI Taxonomy" id="2496558"/>
    <lineage>
        <taxon>Bacteria</taxon>
        <taxon>Bacillati</taxon>
        <taxon>Bacillota</taxon>
        <taxon>Bacilli</taxon>
        <taxon>Bacillales</taxon>
        <taxon>Paenibacillaceae</taxon>
        <taxon>Paenibacillus</taxon>
    </lineage>
</organism>
<feature type="transmembrane region" description="Helical" evidence="1">
    <location>
        <begin position="59"/>
        <end position="83"/>
    </location>
</feature>
<keyword evidence="1" id="KW-0472">Membrane</keyword>
<keyword evidence="3" id="KW-1185">Reference proteome</keyword>
<sequence length="167" mass="18072">MPTLSMKSKKWLLSLHILFSAILLGTSVVFLILSITAAASNDAGLVLASYRSMHVLSDTSIRASTIGTTVTGILLSVWTHWGLFKYRWIISKEVLTLLVILIGPFGMHIWTLRGITLLQDTGIGGATQGAYVSNSLMFFTGIGIQIVALVAMYLLSVFKPGGKRGRS</sequence>
<feature type="transmembrane region" description="Helical" evidence="1">
    <location>
        <begin position="136"/>
        <end position="158"/>
    </location>
</feature>
<reference evidence="2 3" key="1">
    <citation type="submission" date="2018-12" db="EMBL/GenBank/DDBJ databases">
        <title>Bacillus ochoae sp. nov., Paenibacillus whitsoniae sp. nov., Paenibacillus spiritus sp. nov. Isolated from the Mars Exploration Rover during spacecraft assembly.</title>
        <authorList>
            <person name="Seuylemezian A."/>
            <person name="Vaishampayan P."/>
        </authorList>
    </citation>
    <scope>NUCLEOTIDE SEQUENCE [LARGE SCALE GENOMIC DNA]</scope>
    <source>
        <strain evidence="2 3">MER 54</strain>
    </source>
</reference>
<dbReference type="EMBL" id="RXHU01000078">
    <property type="protein sequence ID" value="RTE05766.1"/>
    <property type="molecule type" value="Genomic_DNA"/>
</dbReference>
<gene>
    <name evidence="2" type="ORF">EJQ19_23845</name>
</gene>
<protein>
    <recommendedName>
        <fullName evidence="4">DUF2269 family protein</fullName>
    </recommendedName>
</protein>
<dbReference type="OrthoDB" id="156858at2"/>
<feature type="transmembrane region" description="Helical" evidence="1">
    <location>
        <begin position="95"/>
        <end position="116"/>
    </location>
</feature>
<dbReference type="RefSeq" id="WP_126143749.1">
    <property type="nucleotide sequence ID" value="NZ_RXHU01000078.1"/>
</dbReference>
<accession>A0A3S0BS31</accession>
<dbReference type="AlphaFoldDB" id="A0A3S0BS31"/>
<evidence type="ECO:0000313" key="2">
    <source>
        <dbReference type="EMBL" id="RTE05766.1"/>
    </source>
</evidence>
<name>A0A3S0BS31_9BACL</name>
<keyword evidence="1" id="KW-1133">Transmembrane helix</keyword>
<feature type="transmembrane region" description="Helical" evidence="1">
    <location>
        <begin position="12"/>
        <end position="39"/>
    </location>
</feature>
<comment type="caution">
    <text evidence="2">The sequence shown here is derived from an EMBL/GenBank/DDBJ whole genome shotgun (WGS) entry which is preliminary data.</text>
</comment>
<proteinExistence type="predicted"/>
<keyword evidence="1" id="KW-0812">Transmembrane</keyword>
<evidence type="ECO:0008006" key="4">
    <source>
        <dbReference type="Google" id="ProtNLM"/>
    </source>
</evidence>
<dbReference type="Proteomes" id="UP000276128">
    <property type="component" value="Unassembled WGS sequence"/>
</dbReference>
<evidence type="ECO:0000313" key="3">
    <source>
        <dbReference type="Proteomes" id="UP000276128"/>
    </source>
</evidence>
<evidence type="ECO:0000256" key="1">
    <source>
        <dbReference type="SAM" id="Phobius"/>
    </source>
</evidence>